<keyword evidence="3" id="KW-1185">Reference proteome</keyword>
<evidence type="ECO:0000313" key="2">
    <source>
        <dbReference type="EMBL" id="RCX06885.1"/>
    </source>
</evidence>
<feature type="domain" description="N-acetyltransferase" evidence="1">
    <location>
        <begin position="31"/>
        <end position="186"/>
    </location>
</feature>
<name>A0A369ACN1_9BURK</name>
<dbReference type="CDD" id="cd04301">
    <property type="entry name" value="NAT_SF"/>
    <property type="match status" value="1"/>
</dbReference>
<accession>A0A369ACN1</accession>
<dbReference type="EMBL" id="QPJU01000020">
    <property type="protein sequence ID" value="RCX06885.1"/>
    <property type="molecule type" value="Genomic_DNA"/>
</dbReference>
<reference evidence="2 3" key="1">
    <citation type="submission" date="2018-07" db="EMBL/GenBank/DDBJ databases">
        <title>Genomic Encyclopedia of Type Strains, Phase IV (KMG-IV): sequencing the most valuable type-strain genomes for metagenomic binning, comparative biology and taxonomic classification.</title>
        <authorList>
            <person name="Goeker M."/>
        </authorList>
    </citation>
    <scope>NUCLEOTIDE SEQUENCE [LARGE SCALE GENOMIC DNA]</scope>
    <source>
        <strain evidence="2 3">DSM 100911</strain>
    </source>
</reference>
<dbReference type="GO" id="GO:0005840">
    <property type="term" value="C:ribosome"/>
    <property type="evidence" value="ECO:0007669"/>
    <property type="project" value="UniProtKB-KW"/>
</dbReference>
<dbReference type="PANTHER" id="PTHR43305">
    <property type="entry name" value="FAMILY N-ACETYLTRANSFERASE, PUTATIVE (AFU_ORTHOLOGUE AFUA_2G01380)-RELATED"/>
    <property type="match status" value="1"/>
</dbReference>
<dbReference type="InterPro" id="IPR016181">
    <property type="entry name" value="Acyl_CoA_acyltransferase"/>
</dbReference>
<comment type="caution">
    <text evidence="2">The sequence shown here is derived from an EMBL/GenBank/DDBJ whole genome shotgun (WGS) entry which is preliminary data.</text>
</comment>
<dbReference type="GO" id="GO:0016747">
    <property type="term" value="F:acyltransferase activity, transferring groups other than amino-acyl groups"/>
    <property type="evidence" value="ECO:0007669"/>
    <property type="project" value="InterPro"/>
</dbReference>
<dbReference type="InterPro" id="IPR000182">
    <property type="entry name" value="GNAT_dom"/>
</dbReference>
<dbReference type="SUPFAM" id="SSF55729">
    <property type="entry name" value="Acyl-CoA N-acyltransferases (Nat)"/>
    <property type="match status" value="1"/>
</dbReference>
<dbReference type="Gene3D" id="3.40.630.30">
    <property type="match status" value="1"/>
</dbReference>
<dbReference type="AlphaFoldDB" id="A0A369ACN1"/>
<organism evidence="2 3">
    <name type="scientific">Extensimonas vulgaris</name>
    <dbReference type="NCBI Taxonomy" id="1031594"/>
    <lineage>
        <taxon>Bacteria</taxon>
        <taxon>Pseudomonadati</taxon>
        <taxon>Pseudomonadota</taxon>
        <taxon>Betaproteobacteria</taxon>
        <taxon>Burkholderiales</taxon>
        <taxon>Comamonadaceae</taxon>
        <taxon>Extensimonas</taxon>
    </lineage>
</organism>
<sequence length="190" mass="20426">MVGVSARRPLTSGPAIHFAAPALFPTTVDKPQITLLTPSSAEEIEATREIFREYADSLGVPLDFQGFEEELAALPGHYAAPRGCLLLAQVDGAIAGCCALRPLDSADYPNAAEMKRLYVRKAFRGFGLGRELAQAVLDAARQAGYACVLLDTLDEMEAARALYADLGFTEIPPYYHNPLAGAHYLKADIA</sequence>
<protein>
    <submittedName>
        <fullName evidence="2">Ribosomal protein S18 acetylase RimI-like enzyme</fullName>
    </submittedName>
</protein>
<dbReference type="Proteomes" id="UP000252174">
    <property type="component" value="Unassembled WGS sequence"/>
</dbReference>
<dbReference type="Pfam" id="PF00583">
    <property type="entry name" value="Acetyltransf_1"/>
    <property type="match status" value="1"/>
</dbReference>
<evidence type="ECO:0000259" key="1">
    <source>
        <dbReference type="PROSITE" id="PS51186"/>
    </source>
</evidence>
<proteinExistence type="predicted"/>
<gene>
    <name evidence="2" type="ORF">DFR45_1203</name>
</gene>
<evidence type="ECO:0000313" key="3">
    <source>
        <dbReference type="Proteomes" id="UP000252174"/>
    </source>
</evidence>
<keyword evidence="2" id="KW-0689">Ribosomal protein</keyword>
<dbReference type="PANTHER" id="PTHR43305:SF1">
    <property type="entry name" value="FAMILY N-ACETYLTRANSFERASE, PUTATIVE (AFU_ORTHOLOGUE AFUA_2G01380)-RELATED"/>
    <property type="match status" value="1"/>
</dbReference>
<keyword evidence="2" id="KW-0687">Ribonucleoprotein</keyword>
<dbReference type="InterPro" id="IPR052777">
    <property type="entry name" value="Acetyltransferase_Enz"/>
</dbReference>
<dbReference type="PROSITE" id="PS51186">
    <property type="entry name" value="GNAT"/>
    <property type="match status" value="1"/>
</dbReference>